<name>A0A922HTC2_DERFA</name>
<comment type="caution">
    <text evidence="1">The sequence shown here is derived from an EMBL/GenBank/DDBJ whole genome shotgun (WGS) entry which is preliminary data.</text>
</comment>
<organism evidence="1 2">
    <name type="scientific">Dermatophagoides farinae</name>
    <name type="common">American house dust mite</name>
    <dbReference type="NCBI Taxonomy" id="6954"/>
    <lineage>
        <taxon>Eukaryota</taxon>
        <taxon>Metazoa</taxon>
        <taxon>Ecdysozoa</taxon>
        <taxon>Arthropoda</taxon>
        <taxon>Chelicerata</taxon>
        <taxon>Arachnida</taxon>
        <taxon>Acari</taxon>
        <taxon>Acariformes</taxon>
        <taxon>Sarcoptiformes</taxon>
        <taxon>Astigmata</taxon>
        <taxon>Psoroptidia</taxon>
        <taxon>Analgoidea</taxon>
        <taxon>Pyroglyphidae</taxon>
        <taxon>Dermatophagoidinae</taxon>
        <taxon>Dermatophagoides</taxon>
    </lineage>
</organism>
<dbReference type="AlphaFoldDB" id="A0A922HTC2"/>
<proteinExistence type="predicted"/>
<reference evidence="1" key="1">
    <citation type="submission" date="2013-05" db="EMBL/GenBank/DDBJ databases">
        <authorList>
            <person name="Yim A.K.Y."/>
            <person name="Chan T.F."/>
            <person name="Ji K.M."/>
            <person name="Liu X.Y."/>
            <person name="Zhou J.W."/>
            <person name="Li R.Q."/>
            <person name="Yang K.Y."/>
            <person name="Li J."/>
            <person name="Li M."/>
            <person name="Law P.T.W."/>
            <person name="Wu Y.L."/>
            <person name="Cai Z.L."/>
            <person name="Qin H."/>
            <person name="Bao Y."/>
            <person name="Leung R.K.K."/>
            <person name="Ng P.K.S."/>
            <person name="Zou J."/>
            <person name="Zhong X.J."/>
            <person name="Ran P.X."/>
            <person name="Zhong N.S."/>
            <person name="Liu Z.G."/>
            <person name="Tsui S.K.W."/>
        </authorList>
    </citation>
    <scope>NUCLEOTIDE SEQUENCE</scope>
    <source>
        <strain evidence="1">Derf</strain>
        <tissue evidence="1">Whole organism</tissue>
    </source>
</reference>
<evidence type="ECO:0000313" key="1">
    <source>
        <dbReference type="EMBL" id="KAH9510587.1"/>
    </source>
</evidence>
<dbReference type="EMBL" id="ASGP02000004">
    <property type="protein sequence ID" value="KAH9510587.1"/>
    <property type="molecule type" value="Genomic_DNA"/>
</dbReference>
<dbReference type="Proteomes" id="UP000790347">
    <property type="component" value="Unassembled WGS sequence"/>
</dbReference>
<gene>
    <name evidence="1" type="ORF">DERF_009109</name>
</gene>
<accession>A0A922HTC2</accession>
<keyword evidence="2" id="KW-1185">Reference proteome</keyword>
<protein>
    <submittedName>
        <fullName evidence="1">Uncharacterized protein</fullName>
    </submittedName>
</protein>
<dbReference type="EMBL" id="ASGP02000004">
    <property type="protein sequence ID" value="KAH9510588.1"/>
    <property type="molecule type" value="Genomic_DNA"/>
</dbReference>
<sequence length="127" mass="14838">MVAKRKTLMTKKSKTTSSEALMCKNFLNCHQDIVVDTTIVLFLVTSKTCKSERKKSLRPANLTLIETKDKKNHFRIQYLLVLGSKPEKERKKPVDEFSNTTFDSIEIGEKRNSQCDRHHRCYMIRDD</sequence>
<reference evidence="1" key="2">
    <citation type="journal article" date="2022" name="Res Sq">
        <title>Comparative Genomics Reveals Insights into the Divergent Evolution of Astigmatic Mites and Household Pest Adaptations.</title>
        <authorList>
            <person name="Xiong Q."/>
            <person name="Wan A.T.-Y."/>
            <person name="Liu X.-Y."/>
            <person name="Fung C.S.-H."/>
            <person name="Xiao X."/>
            <person name="Malainual N."/>
            <person name="Hou J."/>
            <person name="Wang L."/>
            <person name="Wang M."/>
            <person name="Yang K."/>
            <person name="Cui Y."/>
            <person name="Leung E."/>
            <person name="Nong W."/>
            <person name="Shin S.-K."/>
            <person name="Au S."/>
            <person name="Jeong K.Y."/>
            <person name="Chew F.T."/>
            <person name="Hui J."/>
            <person name="Leung T.F."/>
            <person name="Tungtrongchitr A."/>
            <person name="Zhong N."/>
            <person name="Liu Z."/>
            <person name="Tsui S."/>
        </authorList>
    </citation>
    <scope>NUCLEOTIDE SEQUENCE</scope>
    <source>
        <strain evidence="1">Derf</strain>
        <tissue evidence="1">Whole organism</tissue>
    </source>
</reference>
<evidence type="ECO:0000313" key="2">
    <source>
        <dbReference type="Proteomes" id="UP000790347"/>
    </source>
</evidence>